<feature type="transmembrane region" description="Helical" evidence="4">
    <location>
        <begin position="718"/>
        <end position="735"/>
    </location>
</feature>
<keyword evidence="2" id="KW-0378">Hydrolase</keyword>
<evidence type="ECO:0000256" key="1">
    <source>
        <dbReference type="ARBA" id="ARBA00005641"/>
    </source>
</evidence>
<dbReference type="PANTHER" id="PTHR31308:SF5">
    <property type="entry name" value="ERGOSTERYL-BETA-GLUCOSIDASE"/>
    <property type="match status" value="1"/>
</dbReference>
<dbReference type="InterPro" id="IPR041036">
    <property type="entry name" value="GH5_C"/>
</dbReference>
<keyword evidence="3" id="KW-0326">Glycosidase</keyword>
<gene>
    <name evidence="6" type="ORF">L202_01241</name>
</gene>
<dbReference type="InterPro" id="IPR017853">
    <property type="entry name" value="GH"/>
</dbReference>
<dbReference type="OrthoDB" id="9971853at2759"/>
<dbReference type="Gene3D" id="2.60.40.1180">
    <property type="entry name" value="Golgi alpha-mannosidase II"/>
    <property type="match status" value="1"/>
</dbReference>
<dbReference type="PANTHER" id="PTHR31308">
    <property type="match status" value="1"/>
</dbReference>
<dbReference type="EMBL" id="AWGJ01000002">
    <property type="protein sequence ID" value="ODN83010.1"/>
    <property type="molecule type" value="Genomic_DNA"/>
</dbReference>
<dbReference type="Pfam" id="PF18564">
    <property type="entry name" value="Glyco_hydro_5_C"/>
    <property type="match status" value="1"/>
</dbReference>
<dbReference type="GO" id="GO:0050295">
    <property type="term" value="F:steryl-beta-glucosidase activity"/>
    <property type="evidence" value="ECO:0007669"/>
    <property type="project" value="TreeGrafter"/>
</dbReference>
<proteinExistence type="inferred from homology"/>
<evidence type="ECO:0000256" key="2">
    <source>
        <dbReference type="ARBA" id="ARBA00022801"/>
    </source>
</evidence>
<evidence type="ECO:0000313" key="7">
    <source>
        <dbReference type="Proteomes" id="UP000094065"/>
    </source>
</evidence>
<accession>A0A1E3I2X3</accession>
<reference evidence="6 7" key="1">
    <citation type="submission" date="2016-06" db="EMBL/GenBank/DDBJ databases">
        <title>Evolution of pathogenesis and genome organization in the Tremellales.</title>
        <authorList>
            <person name="Cuomo C."/>
            <person name="Litvintseva A."/>
            <person name="Heitman J."/>
            <person name="Chen Y."/>
            <person name="Sun S."/>
            <person name="Springer D."/>
            <person name="Dromer F."/>
            <person name="Young S."/>
            <person name="Zeng Q."/>
            <person name="Chapman S."/>
            <person name="Gujja S."/>
            <person name="Saif S."/>
            <person name="Birren B."/>
        </authorList>
    </citation>
    <scope>NUCLEOTIDE SEQUENCE [LARGE SCALE GENOMIC DNA]</scope>
    <source>
        <strain evidence="6 7">CBS 6039</strain>
    </source>
</reference>
<evidence type="ECO:0000256" key="4">
    <source>
        <dbReference type="SAM" id="Phobius"/>
    </source>
</evidence>
<comment type="caution">
    <text evidence="6">The sequence shown here is derived from an EMBL/GenBank/DDBJ whole genome shotgun (WGS) entry which is preliminary data.</text>
</comment>
<dbReference type="Gene3D" id="3.20.20.80">
    <property type="entry name" value="Glycosidases"/>
    <property type="match status" value="2"/>
</dbReference>
<dbReference type="InterPro" id="IPR013780">
    <property type="entry name" value="Glyco_hydro_b"/>
</dbReference>
<keyword evidence="4" id="KW-0472">Membrane</keyword>
<evidence type="ECO:0000313" key="6">
    <source>
        <dbReference type="EMBL" id="ODN83010.1"/>
    </source>
</evidence>
<dbReference type="STRING" id="1295533.A0A1E3I2X3"/>
<dbReference type="GeneID" id="30152550"/>
<dbReference type="RefSeq" id="XP_018997010.1">
    <property type="nucleotide sequence ID" value="XM_019134583.1"/>
</dbReference>
<dbReference type="InterPro" id="IPR052066">
    <property type="entry name" value="Glycosphingolipid_Hydrolases"/>
</dbReference>
<feature type="domain" description="Glycoside hydrolase family 5 C-terminal" evidence="5">
    <location>
        <begin position="598"/>
        <end position="676"/>
    </location>
</feature>
<dbReference type="GO" id="GO:1904462">
    <property type="term" value="P:ergosteryl 3-beta-D-glucoside catabolic process"/>
    <property type="evidence" value="ECO:0007669"/>
    <property type="project" value="TreeGrafter"/>
</dbReference>
<dbReference type="SUPFAM" id="SSF51445">
    <property type="entry name" value="(Trans)glycosidases"/>
    <property type="match status" value="1"/>
</dbReference>
<keyword evidence="4" id="KW-0812">Transmembrane</keyword>
<evidence type="ECO:0000259" key="5">
    <source>
        <dbReference type="Pfam" id="PF18564"/>
    </source>
</evidence>
<name>A0A1E3I2X3_9TREE</name>
<comment type="similarity">
    <text evidence="1">Belongs to the glycosyl hydrolase 5 (cellulase A) family.</text>
</comment>
<sequence>MSDIEKEDAPLVAQAPSLDQTRLSAATIAIDGRNFVDAHGRVLHLRGANVSGSAKVPIAPAPNIHDHAQASYVGRPFPLEDADEHWQRLKSWGLTFVRITVTWDAIEHKGRGIYDEEYLAYLRALLKSMEPYGLVAYIAIHQDVWSRYSGGSGAPGWTLESAGFDLSNDGEALALSGAAFIDGIRGGRLSGERGLWPTGYQKLACATMNTLFWGGETFAPSFKVPTQIDGKWVSRNIQAHLQDAFLDATARLVSAVGDLDSVMGFELLNEPHPGFIGLSTIHEWDYNTDLHLGQFPSPLQSFSMGAGHPTPKVPIYVRTFPFPTKISKYITANPEGASAWSKKECVWEKEGVWRWSEVKKEATPLQEDYFSKDRAGKKIDFYQDFYFPFINRWEAVVSKNTQRTRGLKARMVEPLPNEFCPEWAEESRPQNMVYAPHWYDLNMLFKKQAGFMSVNVQGLARGMFLPRALYFGLAAIKDNYALQIKSIVLAARLKLGPVPIIFGECGVPMDLNEEEAFRTGDWKWQERSMDALISALEGALLGFNLWTYNPSNRDDIGDDWNAENFSWFSQDNRSKLLKKDEDGTDLDAGARLLNVIVRPYPIATAGSPTSLSYDPFHKAFFYRWRSPIRTSSSAPDPSEYTELFLPRRVFTESNLKWAVTAGGRVVFDWENERAYVWFEDSAEVAFNAKEQMKTRRIDIWVPEAAPKDVGEVWTIKKFAILVIILAFGALMAYIAQQHEWSKDDVIFGRVQKDK</sequence>
<evidence type="ECO:0000256" key="3">
    <source>
        <dbReference type="ARBA" id="ARBA00023295"/>
    </source>
</evidence>
<dbReference type="AlphaFoldDB" id="A0A1E3I2X3"/>
<dbReference type="Proteomes" id="UP000094065">
    <property type="component" value="Unassembled WGS sequence"/>
</dbReference>
<organism evidence="6 7">
    <name type="scientific">Cryptococcus amylolentus CBS 6039</name>
    <dbReference type="NCBI Taxonomy" id="1295533"/>
    <lineage>
        <taxon>Eukaryota</taxon>
        <taxon>Fungi</taxon>
        <taxon>Dikarya</taxon>
        <taxon>Basidiomycota</taxon>
        <taxon>Agaricomycotina</taxon>
        <taxon>Tremellomycetes</taxon>
        <taxon>Tremellales</taxon>
        <taxon>Cryptococcaceae</taxon>
        <taxon>Cryptococcus</taxon>
    </lineage>
</organism>
<keyword evidence="4" id="KW-1133">Transmembrane helix</keyword>
<keyword evidence="7" id="KW-1185">Reference proteome</keyword>
<protein>
    <recommendedName>
        <fullName evidence="5">Glycoside hydrolase family 5 C-terminal domain-containing protein</fullName>
    </recommendedName>
</protein>